<sequence>MFLGSGNVKQDREAAKADEVLKERLKDSLLQSSDYRYLHRLHCVLLVNNGLDFDQVAECFDENPRSIERWAQQFKQQGEEGLLDEKRRGRPSTLDAGTLAALGRAIKRHPREFGFFKDHWDSHLLQNHLQSRYHIKLGLRQCQRIFNKLKSGE</sequence>
<dbReference type="Proteomes" id="UP000255508">
    <property type="component" value="Unassembled WGS sequence"/>
</dbReference>
<dbReference type="SUPFAM" id="SSF46689">
    <property type="entry name" value="Homeodomain-like"/>
    <property type="match status" value="1"/>
</dbReference>
<dbReference type="EMBL" id="QFXD01000171">
    <property type="protein sequence ID" value="RDH90294.1"/>
    <property type="molecule type" value="Genomic_DNA"/>
</dbReference>
<gene>
    <name evidence="1" type="ORF">DIZ79_09435</name>
</gene>
<protein>
    <recommendedName>
        <fullName evidence="3">Helix-turn-helix domain-containing protein</fullName>
    </recommendedName>
</protein>
<accession>A0A370DYT6</accession>
<proteinExistence type="predicted"/>
<organism evidence="1 2">
    <name type="scientific">endosymbiont of Lamellibrachia luymesi</name>
    <dbReference type="NCBI Taxonomy" id="2200907"/>
    <lineage>
        <taxon>Bacteria</taxon>
        <taxon>Pseudomonadati</taxon>
        <taxon>Pseudomonadota</taxon>
        <taxon>Gammaproteobacteria</taxon>
        <taxon>sulfur-oxidizing symbionts</taxon>
    </lineage>
</organism>
<dbReference type="Pfam" id="PF13565">
    <property type="entry name" value="HTH_32"/>
    <property type="match status" value="1"/>
</dbReference>
<dbReference type="InterPro" id="IPR009057">
    <property type="entry name" value="Homeodomain-like_sf"/>
</dbReference>
<evidence type="ECO:0008006" key="3">
    <source>
        <dbReference type="Google" id="ProtNLM"/>
    </source>
</evidence>
<evidence type="ECO:0000313" key="2">
    <source>
        <dbReference type="Proteomes" id="UP000255508"/>
    </source>
</evidence>
<dbReference type="AlphaFoldDB" id="A0A370DYT6"/>
<evidence type="ECO:0000313" key="1">
    <source>
        <dbReference type="EMBL" id="RDH90294.1"/>
    </source>
</evidence>
<reference evidence="1 2" key="1">
    <citation type="journal article" date="2018" name="ISME J.">
        <title>Endosymbiont genomes yield clues of tubeworm success.</title>
        <authorList>
            <person name="Li Y."/>
            <person name="Liles M.R."/>
            <person name="Halanych K.M."/>
        </authorList>
    </citation>
    <scope>NUCLEOTIDE SEQUENCE [LARGE SCALE GENOMIC DNA]</scope>
    <source>
        <strain evidence="1">A1422</strain>
    </source>
</reference>
<name>A0A370DYT6_9GAMM</name>
<comment type="caution">
    <text evidence="1">The sequence shown here is derived from an EMBL/GenBank/DDBJ whole genome shotgun (WGS) entry which is preliminary data.</text>
</comment>